<evidence type="ECO:0000313" key="3">
    <source>
        <dbReference type="EMBL" id="TCS98504.1"/>
    </source>
</evidence>
<evidence type="ECO:0008006" key="5">
    <source>
        <dbReference type="Google" id="ProtNLM"/>
    </source>
</evidence>
<comment type="caution">
    <text evidence="3">The sequence shown here is derived from an EMBL/GenBank/DDBJ whole genome shotgun (WGS) entry which is preliminary data.</text>
</comment>
<feature type="transmembrane region" description="Helical" evidence="1">
    <location>
        <begin position="179"/>
        <end position="200"/>
    </location>
</feature>
<keyword evidence="1" id="KW-1133">Transmembrane helix</keyword>
<reference evidence="3 4" key="1">
    <citation type="submission" date="2019-03" db="EMBL/GenBank/DDBJ databases">
        <title>Genomic Encyclopedia of Type Strains, Phase IV (KMG-IV): sequencing the most valuable type-strain genomes for metagenomic binning, comparative biology and taxonomic classification.</title>
        <authorList>
            <person name="Goeker M."/>
        </authorList>
    </citation>
    <scope>NUCLEOTIDE SEQUENCE [LARGE SCALE GENOMIC DNA]</scope>
    <source>
        <strain evidence="3 4">DSM 21944</strain>
    </source>
</reference>
<dbReference type="AlphaFoldDB" id="A0A4R3LJ25"/>
<dbReference type="InterPro" id="IPR008964">
    <property type="entry name" value="Invasin/intimin_cell_adhesion"/>
</dbReference>
<feature type="signal peptide" evidence="2">
    <location>
        <begin position="1"/>
        <end position="37"/>
    </location>
</feature>
<protein>
    <recommendedName>
        <fullName evidence="5">Carboxypeptidase regulatory-like domain-containing protein</fullName>
    </recommendedName>
</protein>
<name>A0A4R3LJ25_9GAMM</name>
<evidence type="ECO:0000313" key="4">
    <source>
        <dbReference type="Proteomes" id="UP000294599"/>
    </source>
</evidence>
<evidence type="ECO:0000256" key="1">
    <source>
        <dbReference type="SAM" id="Phobius"/>
    </source>
</evidence>
<sequence length="203" mass="20595">MKTQTAARPSHETSATRTRRWLTALSSLLLLPALAVAAPAGGCPRQAQAPEGTPIRMEICAGNAQQAVVGQPFEQALVVRLTDAVLPTHGPAGTSLVGVPIQFQVIPGRNGAGATPALVEVATDGDGIAAVSLQANSVPGPFTVRAQARGKGFANANAAFSLQNLPGGSSPQPAKPVPALSLSSLVLLVLGLLLLLPYVAPRP</sequence>
<dbReference type="SUPFAM" id="SSF49373">
    <property type="entry name" value="Invasin/intimin cell-adhesion fragments"/>
    <property type="match status" value="1"/>
</dbReference>
<dbReference type="Gene3D" id="2.60.40.10">
    <property type="entry name" value="Immunoglobulins"/>
    <property type="match status" value="1"/>
</dbReference>
<dbReference type="EMBL" id="SMAF01000008">
    <property type="protein sequence ID" value="TCS98504.1"/>
    <property type="molecule type" value="Genomic_DNA"/>
</dbReference>
<dbReference type="Proteomes" id="UP000294599">
    <property type="component" value="Unassembled WGS sequence"/>
</dbReference>
<organism evidence="3 4">
    <name type="scientific">Pseudofulvimonas gallinarii</name>
    <dbReference type="NCBI Taxonomy" id="634155"/>
    <lineage>
        <taxon>Bacteria</taxon>
        <taxon>Pseudomonadati</taxon>
        <taxon>Pseudomonadota</taxon>
        <taxon>Gammaproteobacteria</taxon>
        <taxon>Lysobacterales</taxon>
        <taxon>Rhodanobacteraceae</taxon>
        <taxon>Pseudofulvimonas</taxon>
    </lineage>
</organism>
<feature type="chain" id="PRO_5020513170" description="Carboxypeptidase regulatory-like domain-containing protein" evidence="2">
    <location>
        <begin position="38"/>
        <end position="203"/>
    </location>
</feature>
<keyword evidence="4" id="KW-1185">Reference proteome</keyword>
<accession>A0A4R3LJ25</accession>
<keyword evidence="1" id="KW-0812">Transmembrane</keyword>
<evidence type="ECO:0000256" key="2">
    <source>
        <dbReference type="SAM" id="SignalP"/>
    </source>
</evidence>
<dbReference type="RefSeq" id="WP_132577382.1">
    <property type="nucleotide sequence ID" value="NZ_JBHLWF010000087.1"/>
</dbReference>
<proteinExistence type="predicted"/>
<dbReference type="InterPro" id="IPR013783">
    <property type="entry name" value="Ig-like_fold"/>
</dbReference>
<keyword evidence="2" id="KW-0732">Signal</keyword>
<gene>
    <name evidence="3" type="ORF">EDC25_10884</name>
</gene>
<keyword evidence="1" id="KW-0472">Membrane</keyword>